<dbReference type="Pfam" id="PF16561">
    <property type="entry name" value="AMPK1_CBM"/>
    <property type="match status" value="1"/>
</dbReference>
<evidence type="ECO:0000256" key="4">
    <source>
        <dbReference type="ARBA" id="ARBA00023295"/>
    </source>
</evidence>
<dbReference type="CDD" id="cd07184">
    <property type="entry name" value="E_set_Isoamylase_like_N"/>
    <property type="match status" value="1"/>
</dbReference>
<evidence type="ECO:0000256" key="5">
    <source>
        <dbReference type="RuleBase" id="RU003615"/>
    </source>
</evidence>
<keyword evidence="2 7" id="KW-0378">Hydrolase</keyword>
<comment type="caution">
    <text evidence="7">The sequence shown here is derived from an EMBL/GenBank/DDBJ whole genome shotgun (WGS) entry which is preliminary data.</text>
</comment>
<keyword evidence="4 7" id="KW-0326">Glycosidase</keyword>
<gene>
    <name evidence="7" type="ORF">JOC47_002228</name>
</gene>
<keyword evidence="3" id="KW-0119">Carbohydrate metabolism</keyword>
<dbReference type="RefSeq" id="WP_204702116.1">
    <property type="nucleotide sequence ID" value="NZ_JAFBDQ010000011.1"/>
</dbReference>
<dbReference type="GO" id="GO:0043169">
    <property type="term" value="F:cation binding"/>
    <property type="evidence" value="ECO:0007669"/>
    <property type="project" value="InterPro"/>
</dbReference>
<dbReference type="InterPro" id="IPR014756">
    <property type="entry name" value="Ig_E-set"/>
</dbReference>
<dbReference type="InterPro" id="IPR032640">
    <property type="entry name" value="AMPK1_CBM"/>
</dbReference>
<dbReference type="Pfam" id="PF00128">
    <property type="entry name" value="Alpha-amylase"/>
    <property type="match status" value="1"/>
</dbReference>
<dbReference type="InterPro" id="IPR013780">
    <property type="entry name" value="Glyco_hydro_b"/>
</dbReference>
<dbReference type="SUPFAM" id="SSF51445">
    <property type="entry name" value="(Trans)glycosidases"/>
    <property type="match status" value="1"/>
</dbReference>
<dbReference type="Gene3D" id="3.20.20.80">
    <property type="entry name" value="Glycosidases"/>
    <property type="match status" value="1"/>
</dbReference>
<dbReference type="PANTHER" id="PTHR43447">
    <property type="entry name" value="ALPHA-AMYLASE"/>
    <property type="match status" value="1"/>
</dbReference>
<evidence type="ECO:0000313" key="7">
    <source>
        <dbReference type="EMBL" id="MBM7557362.1"/>
    </source>
</evidence>
<proteinExistence type="inferred from homology"/>
<evidence type="ECO:0000256" key="3">
    <source>
        <dbReference type="ARBA" id="ARBA00023277"/>
    </source>
</evidence>
<evidence type="ECO:0000259" key="6">
    <source>
        <dbReference type="SMART" id="SM00642"/>
    </source>
</evidence>
<dbReference type="GO" id="GO:0004556">
    <property type="term" value="F:alpha-amylase activity"/>
    <property type="evidence" value="ECO:0007669"/>
    <property type="project" value="UniProtKB-EC"/>
</dbReference>
<comment type="similarity">
    <text evidence="1 5">Belongs to the glycosyl hydrolase 13 family.</text>
</comment>
<evidence type="ECO:0000256" key="1">
    <source>
        <dbReference type="ARBA" id="ARBA00008061"/>
    </source>
</evidence>
<dbReference type="SMART" id="SM00642">
    <property type="entry name" value="Aamy"/>
    <property type="match status" value="1"/>
</dbReference>
<dbReference type="InterPro" id="IPR006047">
    <property type="entry name" value="GH13_cat_dom"/>
</dbReference>
<dbReference type="GO" id="GO:0005975">
    <property type="term" value="P:carbohydrate metabolic process"/>
    <property type="evidence" value="ECO:0007669"/>
    <property type="project" value="InterPro"/>
</dbReference>
<dbReference type="InterPro" id="IPR006046">
    <property type="entry name" value="Alpha_amylase"/>
</dbReference>
<dbReference type="Gene3D" id="2.40.30.140">
    <property type="match status" value="1"/>
</dbReference>
<dbReference type="AlphaFoldDB" id="A0A939BPQ6"/>
<organism evidence="7 8">
    <name type="scientific">Halanaerobacter jeridensis</name>
    <dbReference type="NCBI Taxonomy" id="706427"/>
    <lineage>
        <taxon>Bacteria</taxon>
        <taxon>Bacillati</taxon>
        <taxon>Bacillota</taxon>
        <taxon>Clostridia</taxon>
        <taxon>Halanaerobiales</taxon>
        <taxon>Halobacteroidaceae</taxon>
        <taxon>Halanaerobacter</taxon>
    </lineage>
</organism>
<dbReference type="InterPro" id="IPR017853">
    <property type="entry name" value="GH"/>
</dbReference>
<dbReference type="SUPFAM" id="SSF81296">
    <property type="entry name" value="E set domains"/>
    <property type="match status" value="1"/>
</dbReference>
<dbReference type="Proteomes" id="UP000774000">
    <property type="component" value="Unassembled WGS sequence"/>
</dbReference>
<feature type="domain" description="Glycosyl hydrolase family 13 catalytic" evidence="6">
    <location>
        <begin position="141"/>
        <end position="508"/>
    </location>
</feature>
<keyword evidence="8" id="KW-1185">Reference proteome</keyword>
<evidence type="ECO:0000256" key="2">
    <source>
        <dbReference type="ARBA" id="ARBA00022801"/>
    </source>
</evidence>
<protein>
    <submittedName>
        <fullName evidence="7">Alpha-amylase</fullName>
        <ecNumber evidence="7">3.2.1.1</ecNumber>
    </submittedName>
</protein>
<accession>A0A939BPQ6</accession>
<dbReference type="EC" id="3.2.1.1" evidence="7"/>
<name>A0A939BPQ6_9FIRM</name>
<reference evidence="7" key="1">
    <citation type="submission" date="2021-01" db="EMBL/GenBank/DDBJ databases">
        <title>Genomic Encyclopedia of Type Strains, Phase IV (KMG-IV): sequencing the most valuable type-strain genomes for metagenomic binning, comparative biology and taxonomic classification.</title>
        <authorList>
            <person name="Goeker M."/>
        </authorList>
    </citation>
    <scope>NUCLEOTIDE SEQUENCE</scope>
    <source>
        <strain evidence="7">DSM 23230</strain>
    </source>
</reference>
<dbReference type="Gene3D" id="2.60.40.1180">
    <property type="entry name" value="Golgi alpha-mannosidase II"/>
    <property type="match status" value="1"/>
</dbReference>
<evidence type="ECO:0000313" key="8">
    <source>
        <dbReference type="Proteomes" id="UP000774000"/>
    </source>
</evidence>
<dbReference type="EMBL" id="JAFBDQ010000011">
    <property type="protein sequence ID" value="MBM7557362.1"/>
    <property type="molecule type" value="Genomic_DNA"/>
</dbReference>
<dbReference type="InterPro" id="IPR013783">
    <property type="entry name" value="Ig-like_fold"/>
</dbReference>
<dbReference type="PROSITE" id="PS51257">
    <property type="entry name" value="PROKAR_LIPOPROTEIN"/>
    <property type="match status" value="1"/>
</dbReference>
<dbReference type="PRINTS" id="PR00110">
    <property type="entry name" value="ALPHAAMYLASE"/>
</dbReference>
<dbReference type="Gene3D" id="2.60.40.10">
    <property type="entry name" value="Immunoglobulins"/>
    <property type="match status" value="1"/>
</dbReference>
<sequence length="711" mass="80674">MKLKNKKIVALLVISVLLLITIVGCKGGNKKTKLSKPGFVLEGSTLEQYNNSQVPITMDSLMLDFNQQLAEAEVVVEENGKGLADVKAVKLGDKLEVSNFNLKDFKVYNVKFTAKNTSGEQITSQVQFVTETQAELSKSNPTMMQTFYWSLMTPTSFWNYLADNVPELAENGITSLWLPPANKCSEPTSVGYKPYDLWDLGEFDQAGSQATKYGTHEELEEALTTIHDSGMKAYYDVVFNHRFAPDNDNLEYSPLMGGSKVHSYTNLPNMKGREKYYSKDKEWDWNWKQFDAVDYDADTGQMEPILFKGKHWDESFGKDFLMAADVDFQNEKVIDEMKEWGTWVSEDVGFNGFRMDASKHISSKFTGEWIEHVQANTQEDLFFVGEAWETNVNRLKSYLDSVGNSDLKVFDFPLRQAFEELRDGTLDMRELAERGLVNQGQYHEQAVTFVDNHDTDRKQGGYTRPVSARTYQAYTYILMHEHGVPTVYWKDYYTEDMKQGINKLLTLRQKFAYGDGKVCAGTDEETFVYLREGKDNVWQSGLVELITKRDVTGETAQPVEVEFTFEPEGNSDSVTLAGGFNGWNKEANPMKDENNDGIYKLSLELPPGEWPYKYVVDGDNWIEPPEAEEYVDDGYGGKNGLLVVEGKENDQSDKKKIITKTVQTNKPNTAFVDYTCNLPGIIITDSEGKADFKVKASASEGWSVWVPIYKN</sequence>